<feature type="signal peptide" evidence="1">
    <location>
        <begin position="1"/>
        <end position="20"/>
    </location>
</feature>
<sequence length="84" mass="9407">MSFLGLSKFAVFALSGVSIATPIAFSKSASNSYSVLAEFLPDKTCYEFEIESNTSERLMACTNNNYYLYDIEQNKILELKDLKA</sequence>
<evidence type="ECO:0000313" key="3">
    <source>
        <dbReference type="Proteomes" id="UP000018745"/>
    </source>
</evidence>
<evidence type="ECO:0000256" key="1">
    <source>
        <dbReference type="SAM" id="SignalP"/>
    </source>
</evidence>
<name>A0ABN4BQ88_9MOLU</name>
<dbReference type="Proteomes" id="UP000018745">
    <property type="component" value="Chromosome"/>
</dbReference>
<evidence type="ECO:0000313" key="2">
    <source>
        <dbReference type="EMBL" id="AHC40499.1"/>
    </source>
</evidence>
<feature type="chain" id="PRO_5046848259" evidence="1">
    <location>
        <begin position="21"/>
        <end position="84"/>
    </location>
</feature>
<dbReference type="RefSeq" id="WP_024071525.1">
    <property type="nucleotide sequence ID" value="NC_023062.1"/>
</dbReference>
<accession>A0ABN4BQ88</accession>
<reference evidence="2 3" key="1">
    <citation type="journal article" date="2014" name="Genome Announc.">
        <title>Complete Genome Sequence of Mycoplasma ovis Strain Michigan, a Hemoplasma of Sheep with Two Distinct 16S rRNA Genes.</title>
        <authorList>
            <person name="Deshuillers P.L."/>
            <person name="Santos A.P."/>
            <person name="do Nascimento N.C."/>
            <person name="Hampel J.A."/>
            <person name="Bergin I.L."/>
            <person name="Dyson M.C."/>
            <person name="Messick J.B."/>
        </authorList>
    </citation>
    <scope>NUCLEOTIDE SEQUENCE [LARGE SCALE GENOMIC DNA]</scope>
    <source>
        <strain evidence="2 3">Michigan</strain>
    </source>
</reference>
<keyword evidence="1" id="KW-0732">Signal</keyword>
<organism evidence="2 3">
    <name type="scientific">Mycoplasma ovis str. Michigan</name>
    <dbReference type="NCBI Taxonomy" id="1415773"/>
    <lineage>
        <taxon>Bacteria</taxon>
        <taxon>Bacillati</taxon>
        <taxon>Mycoplasmatota</taxon>
        <taxon>Mollicutes</taxon>
        <taxon>Mycoplasmataceae</taxon>
        <taxon>Mycoplasma</taxon>
    </lineage>
</organism>
<protein>
    <submittedName>
        <fullName evidence="2">Uncharacterized protein</fullName>
    </submittedName>
</protein>
<gene>
    <name evidence="2" type="ORF">OVS_03835</name>
</gene>
<keyword evidence="3" id="KW-1185">Reference proteome</keyword>
<dbReference type="EMBL" id="CP006935">
    <property type="protein sequence ID" value="AHC40499.1"/>
    <property type="molecule type" value="Genomic_DNA"/>
</dbReference>
<proteinExistence type="predicted"/>